<gene>
    <name evidence="4" type="ORF">Q0N40_10170</name>
</gene>
<evidence type="ECO:0000256" key="1">
    <source>
        <dbReference type="SAM" id="Phobius"/>
    </source>
</evidence>
<evidence type="ECO:0000313" key="4">
    <source>
        <dbReference type="EMBL" id="WPF24864.1"/>
    </source>
</evidence>
<keyword evidence="1" id="KW-0812">Transmembrane</keyword>
<dbReference type="InterPro" id="IPR045851">
    <property type="entry name" value="AMP-bd_C_sf"/>
</dbReference>
<name>A0AAU0Q155_9CORY</name>
<dbReference type="PANTHER" id="PTHR43767:SF1">
    <property type="entry name" value="NONRIBOSOMAL PEPTIDE SYNTHASE PES1 (EUROFUNG)-RELATED"/>
    <property type="match status" value="1"/>
</dbReference>
<keyword evidence="1" id="KW-1133">Transmembrane helix</keyword>
<dbReference type="Pfam" id="PF00501">
    <property type="entry name" value="AMP-binding"/>
    <property type="match status" value="1"/>
</dbReference>
<feature type="domain" description="AMP-dependent synthetase/ligase" evidence="2">
    <location>
        <begin position="65"/>
        <end position="430"/>
    </location>
</feature>
<keyword evidence="5" id="KW-1185">Reference proteome</keyword>
<dbReference type="RefSeq" id="WP_221923899.1">
    <property type="nucleotide sequence ID" value="NZ_CP137757.1"/>
</dbReference>
<dbReference type="KEGG" id="cpsk:Q0N40_10170"/>
<dbReference type="EMBL" id="CP137757">
    <property type="protein sequence ID" value="WPF24864.1"/>
    <property type="molecule type" value="Genomic_DNA"/>
</dbReference>
<protein>
    <submittedName>
        <fullName evidence="4">AMP-binding protein</fullName>
    </submittedName>
</protein>
<sequence>MADYTLHPETDLHVSKKQLVQQFLFFLKQVKRTDVFELGGIRGIRENAKFLKRWGALEAGNLAISARKDPDRTALIDDKGQFTYKELYDETLRLAHGFQDNGVVAGQNVAVLALNGRDVLLPLFARQMVGYHIFMINANSSGQQIEKVLEFHEITTIIVDSNFYGRLTEKTKATVQVIIGYEEDGFSAADEGLKTLQDIINGASVPETAYRFGEDNLPKNPPRSVHVVMTSGTTGMPKGVVRRMLRSPQGVAPALAAYPLHRNMRLLLTSVLFHFYGWGMLVLCLLTTSTIITQRKFDPERVIKEIDKYDIDSWASAASRLRETCAYLDNAGIERVNGLDFIISSGSPLMPYEVEEVNSKFGRILVNGYGSTETSILAGSSAEELGNDPTLTGAVYPGVRVEIRDEDGNPVPEGETGEVCASTYDMFAGYTDPKIKMRTVDGMLRMGDKGYFRDGKLYVLGRADDLVITQYGEKIFPSEIEDLLVRDDRIGDVHVHGVKDPKYGQALVAYVIRSEGVAPSDLTADDIRATTKAHLSEAHVPRDVFFVDSFPRNPMGKVIRHELPDHSTAPES</sequence>
<evidence type="ECO:0000259" key="3">
    <source>
        <dbReference type="Pfam" id="PF13193"/>
    </source>
</evidence>
<dbReference type="CDD" id="cd04433">
    <property type="entry name" value="AFD_class_I"/>
    <property type="match status" value="1"/>
</dbReference>
<dbReference type="SUPFAM" id="SSF56801">
    <property type="entry name" value="Acetyl-CoA synthetase-like"/>
    <property type="match status" value="1"/>
</dbReference>
<dbReference type="InterPro" id="IPR000873">
    <property type="entry name" value="AMP-dep_synth/lig_dom"/>
</dbReference>
<evidence type="ECO:0000313" key="5">
    <source>
        <dbReference type="Proteomes" id="UP001174314"/>
    </source>
</evidence>
<organism evidence="4 5">
    <name type="scientific">Corynebacterium pseudokroppenstedtii</name>
    <dbReference type="NCBI Taxonomy" id="2804917"/>
    <lineage>
        <taxon>Bacteria</taxon>
        <taxon>Bacillati</taxon>
        <taxon>Actinomycetota</taxon>
        <taxon>Actinomycetes</taxon>
        <taxon>Mycobacteriales</taxon>
        <taxon>Corynebacteriaceae</taxon>
        <taxon>Corynebacterium</taxon>
    </lineage>
</organism>
<dbReference type="InterPro" id="IPR050237">
    <property type="entry name" value="ATP-dep_AMP-bd_enzyme"/>
</dbReference>
<accession>A0AAU0Q155</accession>
<evidence type="ECO:0000259" key="2">
    <source>
        <dbReference type="Pfam" id="PF00501"/>
    </source>
</evidence>
<feature type="transmembrane region" description="Helical" evidence="1">
    <location>
        <begin position="266"/>
        <end position="286"/>
    </location>
</feature>
<dbReference type="PANTHER" id="PTHR43767">
    <property type="entry name" value="LONG-CHAIN-FATTY-ACID--COA LIGASE"/>
    <property type="match status" value="1"/>
</dbReference>
<dbReference type="Gene3D" id="3.40.50.12780">
    <property type="entry name" value="N-terminal domain of ligase-like"/>
    <property type="match status" value="1"/>
</dbReference>
<dbReference type="AlphaFoldDB" id="A0AAU0Q155"/>
<reference evidence="4 5" key="1">
    <citation type="submission" date="2023-10" db="EMBL/GenBank/DDBJ databases">
        <title>complete genome sequence of Corynebacterium pseudokroppenstedtii P15-C1.</title>
        <authorList>
            <person name="Bruggemann H."/>
            <person name="Poehlein A."/>
        </authorList>
    </citation>
    <scope>NUCLEOTIDE SEQUENCE [LARGE SCALE GENOMIC DNA]</scope>
    <source>
        <strain evidence="4 5">P15_C1</strain>
    </source>
</reference>
<dbReference type="InterPro" id="IPR020845">
    <property type="entry name" value="AMP-binding_CS"/>
</dbReference>
<dbReference type="Proteomes" id="UP001174314">
    <property type="component" value="Chromosome"/>
</dbReference>
<feature type="domain" description="AMP-binding enzyme C-terminal" evidence="3">
    <location>
        <begin position="479"/>
        <end position="557"/>
    </location>
</feature>
<dbReference type="Pfam" id="PF13193">
    <property type="entry name" value="AMP-binding_C"/>
    <property type="match status" value="1"/>
</dbReference>
<dbReference type="GO" id="GO:0016878">
    <property type="term" value="F:acid-thiol ligase activity"/>
    <property type="evidence" value="ECO:0007669"/>
    <property type="project" value="UniProtKB-ARBA"/>
</dbReference>
<proteinExistence type="predicted"/>
<dbReference type="Gene3D" id="3.30.300.30">
    <property type="match status" value="1"/>
</dbReference>
<dbReference type="InterPro" id="IPR042099">
    <property type="entry name" value="ANL_N_sf"/>
</dbReference>
<dbReference type="PROSITE" id="PS00455">
    <property type="entry name" value="AMP_BINDING"/>
    <property type="match status" value="1"/>
</dbReference>
<dbReference type="InterPro" id="IPR025110">
    <property type="entry name" value="AMP-bd_C"/>
</dbReference>
<keyword evidence="1" id="KW-0472">Membrane</keyword>